<comment type="caution">
    <text evidence="1">The sequence shown here is derived from an EMBL/GenBank/DDBJ whole genome shotgun (WGS) entry which is preliminary data.</text>
</comment>
<name>A0A927IFV5_9BACT</name>
<sequence>MYPKISESRIQAAIDDAQSAASYAYPWDSLELALKNKGQDSFWLVGYGSLLSLGSAARTIDTSDRAAREPAIVYGARRQYSYRFPAAFLKKRYNKTGNFAALDSKATYKREDRFNGILTRIFLEDIPAFREREFAYDLKPVPAFRWNAPQEPYRIAYTLDCPASGPSEHHPFTADSPPLPEYHKTCRDGAENVSIDFLQYFLDSTYLGDGRTSIQRWERESGFLQANFKQP</sequence>
<evidence type="ECO:0000313" key="2">
    <source>
        <dbReference type="Proteomes" id="UP000622317"/>
    </source>
</evidence>
<dbReference type="AlphaFoldDB" id="A0A927IFV5"/>
<dbReference type="Gene3D" id="3.10.490.10">
    <property type="entry name" value="Gamma-glutamyl cyclotransferase-like"/>
    <property type="match status" value="1"/>
</dbReference>
<gene>
    <name evidence="1" type="ORF">IEN85_13485</name>
</gene>
<dbReference type="RefSeq" id="WP_191617607.1">
    <property type="nucleotide sequence ID" value="NZ_JACYFG010000036.1"/>
</dbReference>
<protein>
    <submittedName>
        <fullName evidence="1">Uncharacterized protein</fullName>
    </submittedName>
</protein>
<evidence type="ECO:0000313" key="1">
    <source>
        <dbReference type="EMBL" id="MBD5780507.1"/>
    </source>
</evidence>
<keyword evidence="2" id="KW-1185">Reference proteome</keyword>
<proteinExistence type="predicted"/>
<reference evidence="1" key="1">
    <citation type="submission" date="2020-09" db="EMBL/GenBank/DDBJ databases">
        <title>Pelagicoccus enzymogenes sp. nov. with an EPS production, isolated from marine sediment.</title>
        <authorList>
            <person name="Feng X."/>
        </authorList>
    </citation>
    <scope>NUCLEOTIDE SEQUENCE</scope>
    <source>
        <strain evidence="1">NFK12</strain>
    </source>
</reference>
<dbReference type="EMBL" id="JACYFG010000036">
    <property type="protein sequence ID" value="MBD5780507.1"/>
    <property type="molecule type" value="Genomic_DNA"/>
</dbReference>
<dbReference type="Proteomes" id="UP000622317">
    <property type="component" value="Unassembled WGS sequence"/>
</dbReference>
<organism evidence="1 2">
    <name type="scientific">Pelagicoccus enzymogenes</name>
    <dbReference type="NCBI Taxonomy" id="2773457"/>
    <lineage>
        <taxon>Bacteria</taxon>
        <taxon>Pseudomonadati</taxon>
        <taxon>Verrucomicrobiota</taxon>
        <taxon>Opitutia</taxon>
        <taxon>Puniceicoccales</taxon>
        <taxon>Pelagicoccaceae</taxon>
        <taxon>Pelagicoccus</taxon>
    </lineage>
</organism>
<accession>A0A927IFV5</accession>